<dbReference type="AlphaFoldDB" id="B9XCT9"/>
<comment type="caution">
    <text evidence="2">The sequence shown here is derived from an EMBL/GenBank/DDBJ whole genome shotgun (WGS) entry which is preliminary data.</text>
</comment>
<evidence type="ECO:0000313" key="2">
    <source>
        <dbReference type="EMBL" id="EEF62285.1"/>
    </source>
</evidence>
<reference evidence="2 3" key="1">
    <citation type="journal article" date="2011" name="J. Bacteriol.">
        <title>Genome sequence of 'Pedosphaera parvula' Ellin514, an aerobic Verrucomicrobial isolate from pasture soil.</title>
        <authorList>
            <person name="Kant R."/>
            <person name="van Passel M.W."/>
            <person name="Sangwan P."/>
            <person name="Palva A."/>
            <person name="Lucas S."/>
            <person name="Copeland A."/>
            <person name="Lapidus A."/>
            <person name="Glavina Del Rio T."/>
            <person name="Dalin E."/>
            <person name="Tice H."/>
            <person name="Bruce D."/>
            <person name="Goodwin L."/>
            <person name="Pitluck S."/>
            <person name="Chertkov O."/>
            <person name="Larimer F.W."/>
            <person name="Land M.L."/>
            <person name="Hauser L."/>
            <person name="Brettin T.S."/>
            <person name="Detter J.C."/>
            <person name="Han S."/>
            <person name="de Vos W.M."/>
            <person name="Janssen P.H."/>
            <person name="Smidt H."/>
        </authorList>
    </citation>
    <scope>NUCLEOTIDE SEQUENCE [LARGE SCALE GENOMIC DNA]</scope>
    <source>
        <strain evidence="2 3">Ellin514</strain>
    </source>
</reference>
<feature type="domain" description="Transcription factor zinc-finger" evidence="1">
    <location>
        <begin position="71"/>
        <end position="108"/>
    </location>
</feature>
<sequence>MNCPVCQTRTLATHSLDQDLASWRCDSCQGQWINSFQFSKWIEQHRFGHRVEGPVQTFELASNETKSAKVCPECSRIMTKFKVGNSLPFSLDRCGNCGGIWFDKNEWEMLQGSNLRDEIHLIFSAAWQHRVRHEEQVRHLEELFKERVGEADFAEIKRIREWLKKHPHRQELYGYLNNPEF</sequence>
<dbReference type="EMBL" id="ABOX02000005">
    <property type="protein sequence ID" value="EEF62285.1"/>
    <property type="molecule type" value="Genomic_DNA"/>
</dbReference>
<gene>
    <name evidence="2" type="ORF">Cflav_PD4920</name>
</gene>
<evidence type="ECO:0000259" key="1">
    <source>
        <dbReference type="Pfam" id="PF13453"/>
    </source>
</evidence>
<protein>
    <recommendedName>
        <fullName evidence="1">Transcription factor zinc-finger domain-containing protein</fullName>
    </recommendedName>
</protein>
<organism evidence="2 3">
    <name type="scientific">Pedosphaera parvula (strain Ellin514)</name>
    <dbReference type="NCBI Taxonomy" id="320771"/>
    <lineage>
        <taxon>Bacteria</taxon>
        <taxon>Pseudomonadati</taxon>
        <taxon>Verrucomicrobiota</taxon>
        <taxon>Pedosphaerae</taxon>
        <taxon>Pedosphaerales</taxon>
        <taxon>Pedosphaeraceae</taxon>
        <taxon>Pedosphaera</taxon>
    </lineage>
</organism>
<dbReference type="OrthoDB" id="9814037at2"/>
<keyword evidence="3" id="KW-1185">Reference proteome</keyword>
<feature type="domain" description="Transcription factor zinc-finger" evidence="1">
    <location>
        <begin position="2"/>
        <end position="43"/>
    </location>
</feature>
<dbReference type="STRING" id="320771.Cflav_PD4920"/>
<evidence type="ECO:0000313" key="3">
    <source>
        <dbReference type="Proteomes" id="UP000003688"/>
    </source>
</evidence>
<dbReference type="RefSeq" id="WP_007413637.1">
    <property type="nucleotide sequence ID" value="NZ_ABOX02000005.1"/>
</dbReference>
<dbReference type="Pfam" id="PF13453">
    <property type="entry name" value="Zn_ribbon_TFIIB"/>
    <property type="match status" value="2"/>
</dbReference>
<accession>B9XCT9</accession>
<name>B9XCT9_PEDPL</name>
<dbReference type="InterPro" id="IPR027392">
    <property type="entry name" value="TF_Znf"/>
</dbReference>
<dbReference type="Proteomes" id="UP000003688">
    <property type="component" value="Unassembled WGS sequence"/>
</dbReference>
<proteinExistence type="predicted"/>